<dbReference type="VEuPathDB" id="FungiDB:BD410DRAFT_678979"/>
<dbReference type="OrthoDB" id="5086500at2759"/>
<reference evidence="1 2" key="1">
    <citation type="submission" date="2018-06" db="EMBL/GenBank/DDBJ databases">
        <title>A transcriptomic atlas of mushroom development highlights an independent origin of complex multicellularity.</title>
        <authorList>
            <consortium name="DOE Joint Genome Institute"/>
            <person name="Krizsan K."/>
            <person name="Almasi E."/>
            <person name="Merenyi Z."/>
            <person name="Sahu N."/>
            <person name="Viragh M."/>
            <person name="Koszo T."/>
            <person name="Mondo S."/>
            <person name="Kiss B."/>
            <person name="Balint B."/>
            <person name="Kues U."/>
            <person name="Barry K."/>
            <person name="Hegedus J.C."/>
            <person name="Henrissat B."/>
            <person name="Johnson J."/>
            <person name="Lipzen A."/>
            <person name="Ohm R."/>
            <person name="Nagy I."/>
            <person name="Pangilinan J."/>
            <person name="Yan J."/>
            <person name="Xiong Y."/>
            <person name="Grigoriev I.V."/>
            <person name="Hibbett D.S."/>
            <person name="Nagy L.G."/>
        </authorList>
    </citation>
    <scope>NUCLEOTIDE SEQUENCE [LARGE SCALE GENOMIC DNA]</scope>
    <source>
        <strain evidence="1 2">SZMC22713</strain>
    </source>
</reference>
<evidence type="ECO:0000313" key="1">
    <source>
        <dbReference type="EMBL" id="TDL13984.1"/>
    </source>
</evidence>
<gene>
    <name evidence="1" type="ORF">BD410DRAFT_678979</name>
</gene>
<evidence type="ECO:0000313" key="2">
    <source>
        <dbReference type="Proteomes" id="UP000294933"/>
    </source>
</evidence>
<proteinExistence type="predicted"/>
<sequence>DFLRTTIQQWPDQSWCGEMQNRWLRTSVFGKSGQFDGPHAPLDMNQPVTITF</sequence>
<accession>A0A4Y7PEZ4</accession>
<keyword evidence="2" id="KW-1185">Reference proteome</keyword>
<feature type="non-terminal residue" evidence="1">
    <location>
        <position position="52"/>
    </location>
</feature>
<organism evidence="1 2">
    <name type="scientific">Rickenella mellea</name>
    <dbReference type="NCBI Taxonomy" id="50990"/>
    <lineage>
        <taxon>Eukaryota</taxon>
        <taxon>Fungi</taxon>
        <taxon>Dikarya</taxon>
        <taxon>Basidiomycota</taxon>
        <taxon>Agaricomycotina</taxon>
        <taxon>Agaricomycetes</taxon>
        <taxon>Hymenochaetales</taxon>
        <taxon>Rickenellaceae</taxon>
        <taxon>Rickenella</taxon>
    </lineage>
</organism>
<name>A0A4Y7PEZ4_9AGAM</name>
<feature type="non-terminal residue" evidence="1">
    <location>
        <position position="1"/>
    </location>
</feature>
<dbReference type="AlphaFoldDB" id="A0A4Y7PEZ4"/>
<dbReference type="Proteomes" id="UP000294933">
    <property type="component" value="Unassembled WGS sequence"/>
</dbReference>
<dbReference type="EMBL" id="ML170414">
    <property type="protein sequence ID" value="TDL13984.1"/>
    <property type="molecule type" value="Genomic_DNA"/>
</dbReference>
<protein>
    <submittedName>
        <fullName evidence="1">Uncharacterized protein</fullName>
    </submittedName>
</protein>